<dbReference type="GO" id="GO:0004515">
    <property type="term" value="F:nicotinate-nucleotide adenylyltransferase activity"/>
    <property type="evidence" value="ECO:0007669"/>
    <property type="project" value="UniProtKB-UniRule"/>
</dbReference>
<dbReference type="AlphaFoldDB" id="A0AAU7CYT2"/>
<dbReference type="KEGG" id="epl:P4G45_00180"/>
<evidence type="ECO:0000256" key="2">
    <source>
        <dbReference type="ARBA" id="ARBA00005019"/>
    </source>
</evidence>
<dbReference type="RefSeq" id="WP_348267678.1">
    <property type="nucleotide sequence ID" value="NZ_CP121194.1"/>
</dbReference>
<evidence type="ECO:0000313" key="14">
    <source>
        <dbReference type="EMBL" id="XBH13610.1"/>
    </source>
</evidence>
<dbReference type="NCBIfam" id="NF000840">
    <property type="entry name" value="PRK00071.1-3"/>
    <property type="match status" value="1"/>
</dbReference>
<dbReference type="CDD" id="cd02165">
    <property type="entry name" value="NMNAT"/>
    <property type="match status" value="1"/>
</dbReference>
<dbReference type="Pfam" id="PF01467">
    <property type="entry name" value="CTP_transf_like"/>
    <property type="match status" value="1"/>
</dbReference>
<dbReference type="EMBL" id="CP121194">
    <property type="protein sequence ID" value="XBH10173.1"/>
    <property type="molecule type" value="Genomic_DNA"/>
</dbReference>
<keyword evidence="4 11" id="KW-0662">Pyridine nucleotide biosynthesis</keyword>
<evidence type="ECO:0000256" key="11">
    <source>
        <dbReference type="HAMAP-Rule" id="MF_00244"/>
    </source>
</evidence>
<evidence type="ECO:0000256" key="1">
    <source>
        <dbReference type="ARBA" id="ARBA00002324"/>
    </source>
</evidence>
<dbReference type="InterPro" id="IPR004821">
    <property type="entry name" value="Cyt_trans-like"/>
</dbReference>
<dbReference type="GO" id="GO:0005524">
    <property type="term" value="F:ATP binding"/>
    <property type="evidence" value="ECO:0007669"/>
    <property type="project" value="UniProtKB-KW"/>
</dbReference>
<reference evidence="13" key="1">
    <citation type="submission" date="2023-03" db="EMBL/GenBank/DDBJ databases">
        <title>Edaphobacter sp.</title>
        <authorList>
            <person name="Huber K.J."/>
            <person name="Papendorf J."/>
            <person name="Pilke C."/>
            <person name="Bunk B."/>
            <person name="Sproeer C."/>
            <person name="Pester M."/>
        </authorList>
    </citation>
    <scope>NUCLEOTIDE SEQUENCE</scope>
    <source>
        <strain evidence="13">DSM 109919</strain>
        <strain evidence="14">DSM 109920</strain>
    </source>
</reference>
<proteinExistence type="inferred from homology"/>
<evidence type="ECO:0000313" key="13">
    <source>
        <dbReference type="EMBL" id="XBH10173.1"/>
    </source>
</evidence>
<keyword evidence="5 11" id="KW-0808">Transferase</keyword>
<name>A0AAU7CYT2_9BACT</name>
<dbReference type="PANTHER" id="PTHR39321:SF3">
    <property type="entry name" value="PHOSPHOPANTETHEINE ADENYLYLTRANSFERASE"/>
    <property type="match status" value="1"/>
</dbReference>
<evidence type="ECO:0000256" key="8">
    <source>
        <dbReference type="ARBA" id="ARBA00022840"/>
    </source>
</evidence>
<comment type="function">
    <text evidence="1 11">Catalyzes the reversible adenylation of nicotinate mononucleotide (NaMN) to nicotinic acid adenine dinucleotide (NaAD).</text>
</comment>
<evidence type="ECO:0000256" key="10">
    <source>
        <dbReference type="ARBA" id="ARBA00048721"/>
    </source>
</evidence>
<evidence type="ECO:0000256" key="6">
    <source>
        <dbReference type="ARBA" id="ARBA00022695"/>
    </source>
</evidence>
<evidence type="ECO:0000256" key="7">
    <source>
        <dbReference type="ARBA" id="ARBA00022741"/>
    </source>
</evidence>
<dbReference type="SUPFAM" id="SSF52374">
    <property type="entry name" value="Nucleotidylyl transferase"/>
    <property type="match status" value="1"/>
</dbReference>
<dbReference type="Gene3D" id="3.40.50.620">
    <property type="entry name" value="HUPs"/>
    <property type="match status" value="1"/>
</dbReference>
<dbReference type="EMBL" id="CP121195">
    <property type="protein sequence ID" value="XBH13610.1"/>
    <property type="molecule type" value="Genomic_DNA"/>
</dbReference>
<sequence length="204" mass="22557">MRIALFGGTFDPPHLGHLAIARAAAEAFQLDTVLFAPAGRQPLKLDGSPSSFTDRLAMTTLACKQDKRFRASAIDAPRSDGLPNYTADTLASLRRALPEDTLFNLVGADSFLDLPRWHEPNRLLELAEWIVVSRPGFSLADFSREDLSSLHLTPHQQSRVHLLTTVHEDISATVLRQRLQAGESCTDALPSAVSTYIHTHHLYH</sequence>
<comment type="pathway">
    <text evidence="2 11">Cofactor biosynthesis; NAD(+) biosynthesis; deamido-NAD(+) from nicotinate D-ribonucleotide: step 1/1.</text>
</comment>
<keyword evidence="8 11" id="KW-0067">ATP-binding</keyword>
<organism evidence="13">
    <name type="scientific">Edaphobacter paludis</name>
    <dbReference type="NCBI Taxonomy" id="3035702"/>
    <lineage>
        <taxon>Bacteria</taxon>
        <taxon>Pseudomonadati</taxon>
        <taxon>Acidobacteriota</taxon>
        <taxon>Terriglobia</taxon>
        <taxon>Terriglobales</taxon>
        <taxon>Acidobacteriaceae</taxon>
        <taxon>Edaphobacter</taxon>
    </lineage>
</organism>
<dbReference type="InterPro" id="IPR014729">
    <property type="entry name" value="Rossmann-like_a/b/a_fold"/>
</dbReference>
<evidence type="ECO:0000259" key="12">
    <source>
        <dbReference type="Pfam" id="PF01467"/>
    </source>
</evidence>
<dbReference type="NCBIfam" id="TIGR00125">
    <property type="entry name" value="cyt_tran_rel"/>
    <property type="match status" value="1"/>
</dbReference>
<comment type="similarity">
    <text evidence="3 11">Belongs to the NadD family.</text>
</comment>
<accession>A0AAU7CYT2</accession>
<keyword evidence="6 11" id="KW-0548">Nucleotidyltransferase</keyword>
<gene>
    <name evidence="11 13" type="primary">nadD</name>
    <name evidence="13" type="ORF">P4G45_00180</name>
    <name evidence="14" type="ORF">P8936_00185</name>
</gene>
<accession>A0AAU7D948</accession>
<comment type="catalytic activity">
    <reaction evidence="10 11">
        <text>nicotinate beta-D-ribonucleotide + ATP + H(+) = deamido-NAD(+) + diphosphate</text>
        <dbReference type="Rhea" id="RHEA:22860"/>
        <dbReference type="ChEBI" id="CHEBI:15378"/>
        <dbReference type="ChEBI" id="CHEBI:30616"/>
        <dbReference type="ChEBI" id="CHEBI:33019"/>
        <dbReference type="ChEBI" id="CHEBI:57502"/>
        <dbReference type="ChEBI" id="CHEBI:58437"/>
        <dbReference type="EC" id="2.7.7.18"/>
    </reaction>
</comment>
<keyword evidence="7 11" id="KW-0547">Nucleotide-binding</keyword>
<dbReference type="NCBIfam" id="TIGR00482">
    <property type="entry name" value="nicotinate (nicotinamide) nucleotide adenylyltransferase"/>
    <property type="match status" value="1"/>
</dbReference>
<protein>
    <recommendedName>
        <fullName evidence="11">Probable nicotinate-nucleotide adenylyltransferase</fullName>
        <ecNumber evidence="11">2.7.7.18</ecNumber>
    </recommendedName>
    <alternativeName>
        <fullName evidence="11">Deamido-NAD(+) diphosphorylase</fullName>
    </alternativeName>
    <alternativeName>
        <fullName evidence="11">Deamido-NAD(+) pyrophosphorylase</fullName>
    </alternativeName>
    <alternativeName>
        <fullName evidence="11">Nicotinate mononucleotide adenylyltransferase</fullName>
        <shortName evidence="11">NaMN adenylyltransferase</shortName>
    </alternativeName>
</protein>
<evidence type="ECO:0000256" key="5">
    <source>
        <dbReference type="ARBA" id="ARBA00022679"/>
    </source>
</evidence>
<dbReference type="InterPro" id="IPR005248">
    <property type="entry name" value="NadD/NMNAT"/>
</dbReference>
<dbReference type="HAMAP" id="MF_00244">
    <property type="entry name" value="NaMN_adenylyltr"/>
    <property type="match status" value="1"/>
</dbReference>
<evidence type="ECO:0000256" key="3">
    <source>
        <dbReference type="ARBA" id="ARBA00009014"/>
    </source>
</evidence>
<dbReference type="EC" id="2.7.7.18" evidence="11"/>
<feature type="domain" description="Cytidyltransferase-like" evidence="12">
    <location>
        <begin position="5"/>
        <end position="160"/>
    </location>
</feature>
<evidence type="ECO:0000256" key="9">
    <source>
        <dbReference type="ARBA" id="ARBA00023027"/>
    </source>
</evidence>
<dbReference type="GO" id="GO:0009435">
    <property type="term" value="P:NAD+ biosynthetic process"/>
    <property type="evidence" value="ECO:0007669"/>
    <property type="project" value="UniProtKB-UniRule"/>
</dbReference>
<evidence type="ECO:0000256" key="4">
    <source>
        <dbReference type="ARBA" id="ARBA00022642"/>
    </source>
</evidence>
<dbReference type="PANTHER" id="PTHR39321">
    <property type="entry name" value="NICOTINATE-NUCLEOTIDE ADENYLYLTRANSFERASE-RELATED"/>
    <property type="match status" value="1"/>
</dbReference>
<keyword evidence="9 11" id="KW-0520">NAD</keyword>